<dbReference type="InterPro" id="IPR044444">
    <property type="entry name" value="Ribosomal_mL44_DSRM_metazoa"/>
</dbReference>
<feature type="domain" description="Large ribosomal subunit protein mL44 dsRNA binding" evidence="3">
    <location>
        <begin position="2"/>
        <end position="71"/>
    </location>
</feature>
<gene>
    <name evidence="5" type="ORF">MGAL_10B070548</name>
</gene>
<accession>A0A8B6C058</accession>
<proteinExistence type="predicted"/>
<evidence type="ECO:0000259" key="4">
    <source>
        <dbReference type="Pfam" id="PF26129"/>
    </source>
</evidence>
<comment type="caution">
    <text evidence="5">The sequence shown here is derived from an EMBL/GenBank/DDBJ whole genome shotgun (WGS) entry which is preliminary data.</text>
</comment>
<keyword evidence="1" id="KW-1133">Transmembrane helix</keyword>
<evidence type="ECO:0000256" key="1">
    <source>
        <dbReference type="SAM" id="Phobius"/>
    </source>
</evidence>
<feature type="domain" description="VWFD" evidence="2">
    <location>
        <begin position="460"/>
        <end position="510"/>
    </location>
</feature>
<evidence type="ECO:0000313" key="6">
    <source>
        <dbReference type="Proteomes" id="UP000596742"/>
    </source>
</evidence>
<evidence type="ECO:0000313" key="5">
    <source>
        <dbReference type="EMBL" id="VDH97826.1"/>
    </source>
</evidence>
<name>A0A8B6C058_MYTGA</name>
<keyword evidence="6" id="KW-1185">Reference proteome</keyword>
<dbReference type="Pfam" id="PF22892">
    <property type="entry name" value="DSRM_MRPL44"/>
    <property type="match status" value="1"/>
</dbReference>
<organism evidence="5 6">
    <name type="scientific">Mytilus galloprovincialis</name>
    <name type="common">Mediterranean mussel</name>
    <dbReference type="NCBI Taxonomy" id="29158"/>
    <lineage>
        <taxon>Eukaryota</taxon>
        <taxon>Metazoa</taxon>
        <taxon>Spiralia</taxon>
        <taxon>Lophotrochozoa</taxon>
        <taxon>Mollusca</taxon>
        <taxon>Bivalvia</taxon>
        <taxon>Autobranchia</taxon>
        <taxon>Pteriomorphia</taxon>
        <taxon>Mytilida</taxon>
        <taxon>Mytiloidea</taxon>
        <taxon>Mytilidae</taxon>
        <taxon>Mytilinae</taxon>
        <taxon>Mytilus</taxon>
    </lineage>
</organism>
<dbReference type="OrthoDB" id="5982528at2759"/>
<evidence type="ECO:0000259" key="2">
    <source>
        <dbReference type="Pfam" id="PF00094"/>
    </source>
</evidence>
<keyword evidence="1" id="KW-0812">Transmembrane</keyword>
<dbReference type="Pfam" id="PF26129">
    <property type="entry name" value="Vwde"/>
    <property type="match status" value="1"/>
</dbReference>
<evidence type="ECO:0000259" key="3">
    <source>
        <dbReference type="Pfam" id="PF22892"/>
    </source>
</evidence>
<keyword evidence="1" id="KW-0472">Membrane</keyword>
<dbReference type="EMBL" id="UYJE01000940">
    <property type="protein sequence ID" value="VDH97826.1"/>
    <property type="molecule type" value="Genomic_DNA"/>
</dbReference>
<reference evidence="5" key="1">
    <citation type="submission" date="2018-11" db="EMBL/GenBank/DDBJ databases">
        <authorList>
            <person name="Alioto T."/>
            <person name="Alioto T."/>
        </authorList>
    </citation>
    <scope>NUCLEOTIDE SEQUENCE</scope>
</reference>
<dbReference type="InterPro" id="IPR058727">
    <property type="entry name" value="Helical_Vwde"/>
</dbReference>
<sequence>MLSLYHVGIYSDKQLVGRSPGETLPIAEEMAAKDALSKLMNISIDAKPLQFGEKSESWKFDFNQRNQSANDLLQTSTMDALEPCNTTILVDDITRSASRFLGSNEAEKCDTTIHGWVRLKINKTDADMPTSCIDVFRCGSSMPIWLNAINITFKGIARVQPIEPNHDVYSNDEHMLKFRCNVNIPVENKGHVFDLKWDLNGKTILANDTNTTNIKEEDFIQQAVLTADDLKRENQTTMGFKLKCSVRARLFPNSVPTVFQESEEFFAGIMVDTSKLIVNAGETAVVQIRSTVPITCSIYHGIKTDCHIRFQMLEYKAGHGQICKTNEPPKSTQLCGVYFDAWKWNTFQKLTIPTKSEQRIINEYPAIVKLKSGNISSDDLWNDYLLPDIAVHVIHKSLGSYPRWNCAVAVQAGADTFIVYGCDRRWRHRRAFCDKEHGSYLDVYERNQGKDFEVHLPTGARVSIQVQGTSNYHFLNIQVYAATSDVNLTGGLCGKFNRNRNDDFTDPRGQISEEIPFKTSWHVNPVNSLFIAKARKEVLERSQYGCSCNKTQIINGDLYTKAYCDWDESTPVCTTRTYSEQQCQYKHKRETRDDDEIDAPLDYVIFKPAPPQRKTWLNGWNETKARDHCNSVLHHSRMYTKCKEIVHFKDSQSIKMCMEDIKFLGTSELSHQVDKPLTEACKNIVRLNSTLWSDDHSKSSSGRPTTSYTSSIIEKNCLNDCSVGGEIRGACKNGQCSCFQHYTSEDCSVDTQKAPVLEASDDDSVCDTAISGCSYLNVYGDNFFNTGSNFKCRLEEQKITNETNDNTREYYLTEAELVSFGENNICIVKGKCFDLINNLCGSKSKVKRDESKHLVAIGVGLGVVASIFILALVVAKIRLKFRKKKGAAYDCTPDQSPACVPNKT</sequence>
<feature type="domain" description="Vwde helical" evidence="4">
    <location>
        <begin position="616"/>
        <end position="700"/>
    </location>
</feature>
<feature type="transmembrane region" description="Helical" evidence="1">
    <location>
        <begin position="854"/>
        <end position="875"/>
    </location>
</feature>
<dbReference type="Pfam" id="PF00094">
    <property type="entry name" value="VWD"/>
    <property type="match status" value="1"/>
</dbReference>
<dbReference type="AlphaFoldDB" id="A0A8B6C058"/>
<dbReference type="Gene3D" id="3.30.160.20">
    <property type="match status" value="1"/>
</dbReference>
<protein>
    <recommendedName>
        <fullName evidence="7">VWFD domain-containing protein</fullName>
    </recommendedName>
</protein>
<dbReference type="Proteomes" id="UP000596742">
    <property type="component" value="Unassembled WGS sequence"/>
</dbReference>
<dbReference type="InterPro" id="IPR001846">
    <property type="entry name" value="VWF_type-D"/>
</dbReference>
<evidence type="ECO:0008006" key="7">
    <source>
        <dbReference type="Google" id="ProtNLM"/>
    </source>
</evidence>